<dbReference type="PROSITE" id="PS00570">
    <property type="entry name" value="RING_HYDROXYL_ALPHA"/>
    <property type="match status" value="1"/>
</dbReference>
<dbReference type="PANTHER" id="PTHR21266">
    <property type="entry name" value="IRON-SULFUR DOMAIN CONTAINING PROTEIN"/>
    <property type="match status" value="1"/>
</dbReference>
<evidence type="ECO:0000256" key="3">
    <source>
        <dbReference type="ARBA" id="ARBA00023002"/>
    </source>
</evidence>
<organism evidence="7 8">
    <name type="scientific">Rhizobium alvei</name>
    <dbReference type="NCBI Taxonomy" id="1132659"/>
    <lineage>
        <taxon>Bacteria</taxon>
        <taxon>Pseudomonadati</taxon>
        <taxon>Pseudomonadota</taxon>
        <taxon>Alphaproteobacteria</taxon>
        <taxon>Hyphomicrobiales</taxon>
        <taxon>Rhizobiaceae</taxon>
        <taxon>Rhizobium/Agrobacterium group</taxon>
        <taxon>Rhizobium</taxon>
    </lineage>
</organism>
<evidence type="ECO:0000313" key="8">
    <source>
        <dbReference type="Proteomes" id="UP001174932"/>
    </source>
</evidence>
<keyword evidence="5" id="KW-0411">Iron-sulfur</keyword>
<dbReference type="InterPro" id="IPR050584">
    <property type="entry name" value="Cholesterol_7-desaturase"/>
</dbReference>
<gene>
    <name evidence="7" type="ORF">Q4481_05255</name>
</gene>
<keyword evidence="4" id="KW-0408">Iron</keyword>
<keyword evidence="8" id="KW-1185">Reference proteome</keyword>
<reference evidence="7" key="2">
    <citation type="submission" date="2023-07" db="EMBL/GenBank/DDBJ databases">
        <authorList>
            <person name="Shen H."/>
        </authorList>
    </citation>
    <scope>NUCLEOTIDE SEQUENCE</scope>
    <source>
        <strain evidence="7">TNR-22</strain>
    </source>
</reference>
<dbReference type="PANTHER" id="PTHR21266:SF60">
    <property type="entry name" value="3-KETOSTEROID-9-ALPHA-MONOOXYGENASE, OXYGENASE COMPONENT"/>
    <property type="match status" value="1"/>
</dbReference>
<keyword evidence="3" id="KW-0560">Oxidoreductase</keyword>
<dbReference type="PROSITE" id="PS51296">
    <property type="entry name" value="RIESKE"/>
    <property type="match status" value="1"/>
</dbReference>
<dbReference type="Proteomes" id="UP001174932">
    <property type="component" value="Unassembled WGS sequence"/>
</dbReference>
<dbReference type="InterPro" id="IPR015881">
    <property type="entry name" value="ARHD_Rieske_2Fe_2S"/>
</dbReference>
<reference evidence="7" key="1">
    <citation type="journal article" date="2015" name="Int. J. Syst. Evol. Microbiol.">
        <title>Rhizobium alvei sp. nov., isolated from a freshwater river.</title>
        <authorList>
            <person name="Sheu S.Y."/>
            <person name="Huang H.W."/>
            <person name="Young C.C."/>
            <person name="Chen W.M."/>
        </authorList>
    </citation>
    <scope>NUCLEOTIDE SEQUENCE</scope>
    <source>
        <strain evidence="7">TNR-22</strain>
    </source>
</reference>
<evidence type="ECO:0000256" key="5">
    <source>
        <dbReference type="ARBA" id="ARBA00023014"/>
    </source>
</evidence>
<evidence type="ECO:0000256" key="4">
    <source>
        <dbReference type="ARBA" id="ARBA00023004"/>
    </source>
</evidence>
<evidence type="ECO:0000256" key="2">
    <source>
        <dbReference type="ARBA" id="ARBA00022723"/>
    </source>
</evidence>
<evidence type="ECO:0000256" key="1">
    <source>
        <dbReference type="ARBA" id="ARBA00022714"/>
    </source>
</evidence>
<name>A0ABT8YJC7_9HYPH</name>
<dbReference type="EMBL" id="JAUOZU010000005">
    <property type="protein sequence ID" value="MDO6963355.1"/>
    <property type="molecule type" value="Genomic_DNA"/>
</dbReference>
<dbReference type="InterPro" id="IPR017941">
    <property type="entry name" value="Rieske_2Fe-2S"/>
</dbReference>
<keyword evidence="2" id="KW-0479">Metal-binding</keyword>
<sequence length="236" mass="24891">MTLQSGWVPVALTTSIEPGSSAGAVVNGAEIVVWRDSKGDIHVWEDRCPHRGMRMSFGFVRGDQIACLYHGWAYDKGGQCQYIPAHPDLEVPKTIKIPTYAVEERDGIVWTCLSEDADVAGLPETGGVASPVRSLYADCAITAVATTLSAAALPDAAGLDHPASVETLLGNCFLLTAGALKLLIACQPVGPAKTALHLSLIGQAPASAAELKAIARWAEGLRRSLEQTKTDFAEVA</sequence>
<accession>A0ABT8YJC7</accession>
<protein>
    <submittedName>
        <fullName evidence="7">Rieske (2Fe-2S) protein</fullName>
    </submittedName>
</protein>
<evidence type="ECO:0000313" key="7">
    <source>
        <dbReference type="EMBL" id="MDO6963355.1"/>
    </source>
</evidence>
<keyword evidence="1" id="KW-0001">2Fe-2S</keyword>
<proteinExistence type="predicted"/>
<evidence type="ECO:0000259" key="6">
    <source>
        <dbReference type="PROSITE" id="PS51296"/>
    </source>
</evidence>
<dbReference type="Pfam" id="PF00355">
    <property type="entry name" value="Rieske"/>
    <property type="match status" value="1"/>
</dbReference>
<comment type="caution">
    <text evidence="7">The sequence shown here is derived from an EMBL/GenBank/DDBJ whole genome shotgun (WGS) entry which is preliminary data.</text>
</comment>
<dbReference type="RefSeq" id="WP_304375268.1">
    <property type="nucleotide sequence ID" value="NZ_JAUOZU010000005.1"/>
</dbReference>
<dbReference type="SUPFAM" id="SSF50022">
    <property type="entry name" value="ISP domain"/>
    <property type="match status" value="1"/>
</dbReference>
<feature type="domain" description="Rieske" evidence="6">
    <location>
        <begin position="8"/>
        <end position="111"/>
    </location>
</feature>
<dbReference type="InterPro" id="IPR036922">
    <property type="entry name" value="Rieske_2Fe-2S_sf"/>
</dbReference>
<dbReference type="Gene3D" id="2.102.10.10">
    <property type="entry name" value="Rieske [2Fe-2S] iron-sulphur domain"/>
    <property type="match status" value="1"/>
</dbReference>
<dbReference type="CDD" id="cd03469">
    <property type="entry name" value="Rieske_RO_Alpha_N"/>
    <property type="match status" value="1"/>
</dbReference>